<comment type="caution">
    <text evidence="1">The sequence shown here is derived from an EMBL/GenBank/DDBJ whole genome shotgun (WGS) entry which is preliminary data.</text>
</comment>
<dbReference type="AlphaFoldDB" id="A0A818TAB9"/>
<evidence type="ECO:0000313" key="2">
    <source>
        <dbReference type="Proteomes" id="UP000663868"/>
    </source>
</evidence>
<sequence>MSTVISQQENNVHQSGYITAITTTTTTPAATAAAVNDAHEKLVLCAIKLICTQRKKKSKRHTHLTFVDSCSISTSSEQPCIEIVNGKNSSSILLNECISFEYFDTVKNDFQSFIFIYYESYTVSIYFSDEHINKKPIIIKHLEYMCQKRTDINEQLSSQELSYQTTTEHILHTFDIKLLPSGTILSRDHVLIGSARIYFTTTDLYVTSIDCNRIDLKTTITNQCPSKDHMILCIPYFTIKHYGNRSNIFLIELGKSNYGNGEIHMKCYSPSLASTIHLLASPVIEERPLILSSAFQNKLLTSKRMEKSKNIHPPIQLTHDITNQAILDPSLSLLKKDSIGSISTKSNEVKSRSVAGFFRKILKNSTSLRRSSTFDSNQDNLNEQSKILSTSLSSKLFELNIEENRIVLPKSQMTSPETLELLNTKRNLTSLISSSSSVNRQETTIGSYIDMGPVNEKTDQTQQLEMIVEEPKATRDMGVNTTISIPSYIRSAIIVGGAVHLIAEEKSIYPIGQRSFTSPASVMQPFKAQLTGQTTLNTYPISTDMIACASTSSFHHPTSTSSSQQSLCLSYGIVTFNNPLLTMNNTELESSLLCDDSTIERRLNSDLSLMSTSHQQQPSNSYSFSNILSSSSSSHIFRTLSLSTNNAGDNTSHGNILVVDENLIDQTTNYLLGPAPPPPPSLVLNDDTINQTNIPTSLSRSYLSHIVEEKSSSNDPYALIEPLNLSNSAISSLSTIHNEPSLSSDKSLDYIDLLLPKNIDDEQRQDFITPDDNHIEQLSSTRLYTDIDFHQTQRRDRIVQFAEISKIDDQTPPFIL</sequence>
<dbReference type="Proteomes" id="UP000663868">
    <property type="component" value="Unassembled WGS sequence"/>
</dbReference>
<name>A0A818TAB9_9BILA</name>
<proteinExistence type="predicted"/>
<dbReference type="InterPro" id="IPR011993">
    <property type="entry name" value="PH-like_dom_sf"/>
</dbReference>
<dbReference type="SUPFAM" id="SSF50729">
    <property type="entry name" value="PH domain-like"/>
    <property type="match status" value="1"/>
</dbReference>
<dbReference type="EMBL" id="CAJOBB010000444">
    <property type="protein sequence ID" value="CAF3680672.1"/>
    <property type="molecule type" value="Genomic_DNA"/>
</dbReference>
<protein>
    <submittedName>
        <fullName evidence="1">Uncharacterized protein</fullName>
    </submittedName>
</protein>
<gene>
    <name evidence="1" type="ORF">KXQ929_LOCUS9649</name>
</gene>
<evidence type="ECO:0000313" key="1">
    <source>
        <dbReference type="EMBL" id="CAF3680672.1"/>
    </source>
</evidence>
<organism evidence="1 2">
    <name type="scientific">Adineta steineri</name>
    <dbReference type="NCBI Taxonomy" id="433720"/>
    <lineage>
        <taxon>Eukaryota</taxon>
        <taxon>Metazoa</taxon>
        <taxon>Spiralia</taxon>
        <taxon>Gnathifera</taxon>
        <taxon>Rotifera</taxon>
        <taxon>Eurotatoria</taxon>
        <taxon>Bdelloidea</taxon>
        <taxon>Adinetida</taxon>
        <taxon>Adinetidae</taxon>
        <taxon>Adineta</taxon>
    </lineage>
</organism>
<accession>A0A818TAB9</accession>
<reference evidence="1" key="1">
    <citation type="submission" date="2021-02" db="EMBL/GenBank/DDBJ databases">
        <authorList>
            <person name="Nowell W R."/>
        </authorList>
    </citation>
    <scope>NUCLEOTIDE SEQUENCE</scope>
</reference>
<dbReference type="Gene3D" id="2.30.29.30">
    <property type="entry name" value="Pleckstrin-homology domain (PH domain)/Phosphotyrosine-binding domain (PTB)"/>
    <property type="match status" value="1"/>
</dbReference>